<dbReference type="EMBL" id="CP036316">
    <property type="protein sequence ID" value="QDT64037.1"/>
    <property type="molecule type" value="Genomic_DNA"/>
</dbReference>
<feature type="transmembrane region" description="Helical" evidence="1">
    <location>
        <begin position="151"/>
        <end position="172"/>
    </location>
</feature>
<proteinExistence type="predicted"/>
<dbReference type="KEGG" id="chya:V22_12670"/>
<feature type="transmembrane region" description="Helical" evidence="1">
    <location>
        <begin position="127"/>
        <end position="144"/>
    </location>
</feature>
<name>A0A517T6Q4_9PLAN</name>
<evidence type="ECO:0000256" key="1">
    <source>
        <dbReference type="SAM" id="Phobius"/>
    </source>
</evidence>
<evidence type="ECO:0000313" key="3">
    <source>
        <dbReference type="Proteomes" id="UP000319976"/>
    </source>
</evidence>
<accession>A0A517T6Q4</accession>
<gene>
    <name evidence="2" type="ORF">V22_12670</name>
</gene>
<keyword evidence="1" id="KW-0812">Transmembrane</keyword>
<protein>
    <submittedName>
        <fullName evidence="2">Uncharacterized protein</fullName>
    </submittedName>
</protein>
<organism evidence="2 3">
    <name type="scientific">Calycomorphotria hydatis</name>
    <dbReference type="NCBI Taxonomy" id="2528027"/>
    <lineage>
        <taxon>Bacteria</taxon>
        <taxon>Pseudomonadati</taxon>
        <taxon>Planctomycetota</taxon>
        <taxon>Planctomycetia</taxon>
        <taxon>Planctomycetales</taxon>
        <taxon>Planctomycetaceae</taxon>
        <taxon>Calycomorphotria</taxon>
    </lineage>
</organism>
<sequence>MKRTVPLIIAGITGFVLIVAWFIPYAEGWGDVAMRWFNILAAIAFVLGGLSLLKLNLQKISARKAGWGYAAITIVAFLVTLGVGLAKVGVPPSSEFPEAGRWANYYQYEGSAFWWLFEYILSPLNKTMFSLLAFFMASAAYRAFRAKNVEATVLLTTAFVVMLGATFAGVWMTSWLPTEGFFASFRVETLRENIRDVPALAGMRAITIGIALGVVATSLKVLLGFDRSYLGGD</sequence>
<reference evidence="2 3" key="1">
    <citation type="submission" date="2019-02" db="EMBL/GenBank/DDBJ databases">
        <title>Deep-cultivation of Planctomycetes and their phenomic and genomic characterization uncovers novel biology.</title>
        <authorList>
            <person name="Wiegand S."/>
            <person name="Jogler M."/>
            <person name="Boedeker C."/>
            <person name="Pinto D."/>
            <person name="Vollmers J."/>
            <person name="Rivas-Marin E."/>
            <person name="Kohn T."/>
            <person name="Peeters S.H."/>
            <person name="Heuer A."/>
            <person name="Rast P."/>
            <person name="Oberbeckmann S."/>
            <person name="Bunk B."/>
            <person name="Jeske O."/>
            <person name="Meyerdierks A."/>
            <person name="Storesund J.E."/>
            <person name="Kallscheuer N."/>
            <person name="Luecker S."/>
            <person name="Lage O.M."/>
            <person name="Pohl T."/>
            <person name="Merkel B.J."/>
            <person name="Hornburger P."/>
            <person name="Mueller R.-W."/>
            <person name="Bruemmer F."/>
            <person name="Labrenz M."/>
            <person name="Spormann A.M."/>
            <person name="Op den Camp H."/>
            <person name="Overmann J."/>
            <person name="Amann R."/>
            <person name="Jetten M.S.M."/>
            <person name="Mascher T."/>
            <person name="Medema M.H."/>
            <person name="Devos D.P."/>
            <person name="Kaster A.-K."/>
            <person name="Ovreas L."/>
            <person name="Rohde M."/>
            <person name="Galperin M.Y."/>
            <person name="Jogler C."/>
        </authorList>
    </citation>
    <scope>NUCLEOTIDE SEQUENCE [LARGE SCALE GENOMIC DNA]</scope>
    <source>
        <strain evidence="2 3">V22</strain>
    </source>
</reference>
<keyword evidence="1" id="KW-1133">Transmembrane helix</keyword>
<evidence type="ECO:0000313" key="2">
    <source>
        <dbReference type="EMBL" id="QDT64037.1"/>
    </source>
</evidence>
<keyword evidence="1" id="KW-0472">Membrane</keyword>
<dbReference type="RefSeq" id="WP_145260867.1">
    <property type="nucleotide sequence ID" value="NZ_CP036316.1"/>
</dbReference>
<feature type="transmembrane region" description="Helical" evidence="1">
    <location>
        <begin position="201"/>
        <end position="223"/>
    </location>
</feature>
<feature type="transmembrane region" description="Helical" evidence="1">
    <location>
        <begin position="36"/>
        <end position="55"/>
    </location>
</feature>
<feature type="transmembrane region" description="Helical" evidence="1">
    <location>
        <begin position="7"/>
        <end position="24"/>
    </location>
</feature>
<dbReference type="Proteomes" id="UP000319976">
    <property type="component" value="Chromosome"/>
</dbReference>
<dbReference type="AlphaFoldDB" id="A0A517T6Q4"/>
<feature type="transmembrane region" description="Helical" evidence="1">
    <location>
        <begin position="67"/>
        <end position="86"/>
    </location>
</feature>
<keyword evidence="3" id="KW-1185">Reference proteome</keyword>
<dbReference type="OrthoDB" id="259178at2"/>